<gene>
    <name evidence="2" type="ORF">MIMGU_mgv1a014154mg</name>
</gene>
<dbReference type="Gene3D" id="3.20.80.10">
    <property type="entry name" value="Regulatory factor, effector binding domain"/>
    <property type="match status" value="1"/>
</dbReference>
<comment type="similarity">
    <text evidence="1">Belongs to the HEBP family.</text>
</comment>
<dbReference type="Pfam" id="PF04832">
    <property type="entry name" value="SOUL"/>
    <property type="match status" value="1"/>
</dbReference>
<evidence type="ECO:0008006" key="4">
    <source>
        <dbReference type="Google" id="ProtNLM"/>
    </source>
</evidence>
<sequence>MGMVFGKIGVETPKYDVVSSNNDYEIRQYPPAVVAEITYDPAQLKNDKDAGFPILANYIGAFGKAQNTKAESIAMTTPVITKAPPPSEKIAMTVPVVTKSGGELVTMGFILPSTYVKAEDAPRPVDERVVIREEEGKKYAVVTFSGVAGEKVVAEKVKKLTEFLERDGCKAAGDFVLARYNPPWTLPPFRKNEVRIPVE</sequence>
<reference evidence="2 3" key="1">
    <citation type="journal article" date="2013" name="Proc. Natl. Acad. Sci. U.S.A.">
        <title>Fine-scale variation in meiotic recombination in Mimulus inferred from population shotgun sequencing.</title>
        <authorList>
            <person name="Hellsten U."/>
            <person name="Wright K.M."/>
            <person name="Jenkins J."/>
            <person name="Shu S."/>
            <person name="Yuan Y."/>
            <person name="Wessler S.R."/>
            <person name="Schmutz J."/>
            <person name="Willis J.H."/>
            <person name="Rokhsar D.S."/>
        </authorList>
    </citation>
    <scope>NUCLEOTIDE SEQUENCE [LARGE SCALE GENOMIC DNA]</scope>
    <source>
        <strain evidence="3">cv. DUN x IM62</strain>
    </source>
</reference>
<dbReference type="OMA" id="MPSKWSM"/>
<dbReference type="PANTHER" id="PTHR11220">
    <property type="entry name" value="HEME-BINDING PROTEIN-RELATED"/>
    <property type="match status" value="1"/>
</dbReference>
<proteinExistence type="inferred from homology"/>
<dbReference type="PhylomeDB" id="A0A022RSB0"/>
<protein>
    <recommendedName>
        <fullName evidence="4">SOUL heme-binding protein</fullName>
    </recommendedName>
</protein>
<dbReference type="FunFam" id="3.20.80.10:FF:000013">
    <property type="entry name" value="Soul heme-binding family protein"/>
    <property type="match status" value="1"/>
</dbReference>
<dbReference type="SUPFAM" id="SSF55136">
    <property type="entry name" value="Probable bacterial effector-binding domain"/>
    <property type="match status" value="1"/>
</dbReference>
<accession>A0A022RSB0</accession>
<organism evidence="2 3">
    <name type="scientific">Erythranthe guttata</name>
    <name type="common">Yellow monkey flower</name>
    <name type="synonym">Mimulus guttatus</name>
    <dbReference type="NCBI Taxonomy" id="4155"/>
    <lineage>
        <taxon>Eukaryota</taxon>
        <taxon>Viridiplantae</taxon>
        <taxon>Streptophyta</taxon>
        <taxon>Embryophyta</taxon>
        <taxon>Tracheophyta</taxon>
        <taxon>Spermatophyta</taxon>
        <taxon>Magnoliopsida</taxon>
        <taxon>eudicotyledons</taxon>
        <taxon>Gunneridae</taxon>
        <taxon>Pentapetalae</taxon>
        <taxon>asterids</taxon>
        <taxon>lamiids</taxon>
        <taxon>Lamiales</taxon>
        <taxon>Phrymaceae</taxon>
        <taxon>Erythranthe</taxon>
    </lineage>
</organism>
<dbReference type="PANTHER" id="PTHR11220:SF58">
    <property type="entry name" value="SOUL HEME-BINDING FAMILY PROTEIN"/>
    <property type="match status" value="1"/>
</dbReference>
<evidence type="ECO:0000313" key="2">
    <source>
        <dbReference type="EMBL" id="EYU41820.1"/>
    </source>
</evidence>
<dbReference type="eggNOG" id="ENOG502QU4S">
    <property type="taxonomic scope" value="Eukaryota"/>
</dbReference>
<dbReference type="KEGG" id="egt:105953021"/>
<dbReference type="AlphaFoldDB" id="A0A022RSB0"/>
<dbReference type="InterPro" id="IPR011256">
    <property type="entry name" value="Reg_factor_effector_dom_sf"/>
</dbReference>
<dbReference type="Proteomes" id="UP000030748">
    <property type="component" value="Unassembled WGS sequence"/>
</dbReference>
<dbReference type="EMBL" id="KI630319">
    <property type="protein sequence ID" value="EYU41820.1"/>
    <property type="molecule type" value="Genomic_DNA"/>
</dbReference>
<evidence type="ECO:0000256" key="1">
    <source>
        <dbReference type="ARBA" id="ARBA00009817"/>
    </source>
</evidence>
<dbReference type="FunFam" id="3.20.80.10:FF:000010">
    <property type="entry name" value="SOUL heme-binding family protein"/>
    <property type="match status" value="1"/>
</dbReference>
<keyword evidence="3" id="KW-1185">Reference proteome</keyword>
<name>A0A022RSB0_ERYGU</name>
<dbReference type="OrthoDB" id="6424451at2759"/>
<evidence type="ECO:0000313" key="3">
    <source>
        <dbReference type="Proteomes" id="UP000030748"/>
    </source>
</evidence>
<dbReference type="InterPro" id="IPR006917">
    <property type="entry name" value="SOUL_heme-bd"/>
</dbReference>